<dbReference type="PRINTS" id="PR00364">
    <property type="entry name" value="DISEASERSIST"/>
</dbReference>
<name>A0A919JU99_9ACTN</name>
<keyword evidence="3 5" id="KW-0238">DNA-binding</keyword>
<evidence type="ECO:0000256" key="2">
    <source>
        <dbReference type="ARBA" id="ARBA00023015"/>
    </source>
</evidence>
<evidence type="ECO:0000256" key="1">
    <source>
        <dbReference type="ARBA" id="ARBA00005820"/>
    </source>
</evidence>
<dbReference type="EMBL" id="BOMV01000006">
    <property type="protein sequence ID" value="GIE93303.1"/>
    <property type="molecule type" value="Genomic_DNA"/>
</dbReference>
<dbReference type="GO" id="GO:0006355">
    <property type="term" value="P:regulation of DNA-templated transcription"/>
    <property type="evidence" value="ECO:0007669"/>
    <property type="project" value="InterPro"/>
</dbReference>
<dbReference type="InterPro" id="IPR005158">
    <property type="entry name" value="BTAD"/>
</dbReference>
<keyword evidence="4" id="KW-0804">Transcription</keyword>
<keyword evidence="8" id="KW-1185">Reference proteome</keyword>
<dbReference type="SMART" id="SM01043">
    <property type="entry name" value="BTAD"/>
    <property type="match status" value="1"/>
</dbReference>
<dbReference type="InterPro" id="IPR011990">
    <property type="entry name" value="TPR-like_helical_dom_sf"/>
</dbReference>
<dbReference type="InterPro" id="IPR027417">
    <property type="entry name" value="P-loop_NTPase"/>
</dbReference>
<evidence type="ECO:0000313" key="7">
    <source>
        <dbReference type="EMBL" id="GIE93303.1"/>
    </source>
</evidence>
<dbReference type="InterPro" id="IPR041664">
    <property type="entry name" value="AAA_16"/>
</dbReference>
<reference evidence="7" key="1">
    <citation type="submission" date="2021-01" db="EMBL/GenBank/DDBJ databases">
        <title>Whole genome shotgun sequence of Actinoplanes rishiriensis NBRC 108556.</title>
        <authorList>
            <person name="Komaki H."/>
            <person name="Tamura T."/>
        </authorList>
    </citation>
    <scope>NUCLEOTIDE SEQUENCE</scope>
    <source>
        <strain evidence="7">NBRC 108556</strain>
    </source>
</reference>
<organism evidence="7 8">
    <name type="scientific">Paractinoplanes rishiriensis</name>
    <dbReference type="NCBI Taxonomy" id="1050105"/>
    <lineage>
        <taxon>Bacteria</taxon>
        <taxon>Bacillati</taxon>
        <taxon>Actinomycetota</taxon>
        <taxon>Actinomycetes</taxon>
        <taxon>Micromonosporales</taxon>
        <taxon>Micromonosporaceae</taxon>
        <taxon>Paractinoplanes</taxon>
    </lineage>
</organism>
<accession>A0A919JU99</accession>
<dbReference type="AlphaFoldDB" id="A0A919JU99"/>
<proteinExistence type="inferred from homology"/>
<dbReference type="Pfam" id="PF00486">
    <property type="entry name" value="Trans_reg_C"/>
    <property type="match status" value="1"/>
</dbReference>
<dbReference type="PANTHER" id="PTHR35807">
    <property type="entry name" value="TRANSCRIPTIONAL REGULATOR REDD-RELATED"/>
    <property type="match status" value="1"/>
</dbReference>
<evidence type="ECO:0000313" key="8">
    <source>
        <dbReference type="Proteomes" id="UP000636960"/>
    </source>
</evidence>
<dbReference type="Gene3D" id="3.40.50.300">
    <property type="entry name" value="P-loop containing nucleotide triphosphate hydrolases"/>
    <property type="match status" value="1"/>
</dbReference>
<protein>
    <recommendedName>
        <fullName evidence="6">OmpR/PhoB-type domain-containing protein</fullName>
    </recommendedName>
</protein>
<dbReference type="CDD" id="cd15831">
    <property type="entry name" value="BTAD"/>
    <property type="match status" value="1"/>
</dbReference>
<dbReference type="GO" id="GO:0000160">
    <property type="term" value="P:phosphorelay signal transduction system"/>
    <property type="evidence" value="ECO:0007669"/>
    <property type="project" value="InterPro"/>
</dbReference>
<evidence type="ECO:0000256" key="5">
    <source>
        <dbReference type="PROSITE-ProRule" id="PRU01091"/>
    </source>
</evidence>
<dbReference type="SMART" id="SM00862">
    <property type="entry name" value="Trans_reg_C"/>
    <property type="match status" value="1"/>
</dbReference>
<dbReference type="InterPro" id="IPR001867">
    <property type="entry name" value="OmpR/PhoB-type_DNA-bd"/>
</dbReference>
<dbReference type="InterPro" id="IPR051677">
    <property type="entry name" value="AfsR-DnrI-RedD_regulator"/>
</dbReference>
<feature type="DNA-binding region" description="OmpR/PhoB-type" evidence="5">
    <location>
        <begin position="1"/>
        <end position="90"/>
    </location>
</feature>
<gene>
    <name evidence="7" type="ORF">Ari01nite_07680</name>
</gene>
<dbReference type="Gene3D" id="1.25.40.10">
    <property type="entry name" value="Tetratricopeptide repeat domain"/>
    <property type="match status" value="1"/>
</dbReference>
<sequence>MDVRILGSVELALAGRPVPLTAAKQRALLAACAIDADRVVSTARLVDAVWGEEPPPTAEALVQTYVSALRRAIGRPGAILTQAPGYRLALTPGRCDAHRFETLLAEGRAAAAGGDDETAADRLRRALAQWRGPALDGLHSPYLRAYATQLDELRLTATEDRIAAELRLGRRHELIGELFQLVGTHPLREQLREHLIRALWRAGRRADALAVFREVRQALRTELGIEPGPALQRLHREVLAADEAPAEVLPPGTGSLAGRDTEFRRLRRALTGPAGEPVVVAISGMAGTGKTALAVAVARSVAADFPDGLHFVTGPGREIHAGPRALLVLDNVTTEDRVRAALPSRFRGAVLVTGRRMLTGLDCRARVDLDVLPPAAAVAVLAEVAGRARVRAEPAAAAEIAFHCGGLPLALRAAGGWLAARRRWPLSACAARLRDEHGRLDQLAAGGLDVRGALAASFAGLGEAEYHAMTRLALAGRTDFTPELLARLVGLPVPAAERLADRLLDARLLDAAGGASPGGVGYRLHGLVRLVALEQDQVMVPPRSCQVHVPLA</sequence>
<dbReference type="InterPro" id="IPR036388">
    <property type="entry name" value="WH-like_DNA-bd_sf"/>
</dbReference>
<dbReference type="PANTHER" id="PTHR35807:SF1">
    <property type="entry name" value="TRANSCRIPTIONAL REGULATOR REDD"/>
    <property type="match status" value="1"/>
</dbReference>
<dbReference type="SUPFAM" id="SSF48452">
    <property type="entry name" value="TPR-like"/>
    <property type="match status" value="1"/>
</dbReference>
<dbReference type="Pfam" id="PF13191">
    <property type="entry name" value="AAA_16"/>
    <property type="match status" value="1"/>
</dbReference>
<comment type="caution">
    <text evidence="7">The sequence shown here is derived from an EMBL/GenBank/DDBJ whole genome shotgun (WGS) entry which is preliminary data.</text>
</comment>
<evidence type="ECO:0000256" key="3">
    <source>
        <dbReference type="ARBA" id="ARBA00023125"/>
    </source>
</evidence>
<dbReference type="Gene3D" id="1.10.10.10">
    <property type="entry name" value="Winged helix-like DNA-binding domain superfamily/Winged helix DNA-binding domain"/>
    <property type="match status" value="1"/>
</dbReference>
<keyword evidence="2" id="KW-0805">Transcription regulation</keyword>
<dbReference type="GO" id="GO:0003677">
    <property type="term" value="F:DNA binding"/>
    <property type="evidence" value="ECO:0007669"/>
    <property type="project" value="UniProtKB-UniRule"/>
</dbReference>
<comment type="similarity">
    <text evidence="1">Belongs to the AfsR/DnrI/RedD regulatory family.</text>
</comment>
<dbReference type="Pfam" id="PF03704">
    <property type="entry name" value="BTAD"/>
    <property type="match status" value="1"/>
</dbReference>
<dbReference type="InterPro" id="IPR016032">
    <property type="entry name" value="Sig_transdc_resp-reg_C-effctor"/>
</dbReference>
<feature type="domain" description="OmpR/PhoB-type" evidence="6">
    <location>
        <begin position="1"/>
        <end position="90"/>
    </location>
</feature>
<dbReference type="PROSITE" id="PS51755">
    <property type="entry name" value="OMPR_PHOB"/>
    <property type="match status" value="1"/>
</dbReference>
<dbReference type="SUPFAM" id="SSF46894">
    <property type="entry name" value="C-terminal effector domain of the bipartite response regulators"/>
    <property type="match status" value="1"/>
</dbReference>
<dbReference type="SUPFAM" id="SSF52540">
    <property type="entry name" value="P-loop containing nucleoside triphosphate hydrolases"/>
    <property type="match status" value="1"/>
</dbReference>
<evidence type="ECO:0000259" key="6">
    <source>
        <dbReference type="PROSITE" id="PS51755"/>
    </source>
</evidence>
<dbReference type="RefSeq" id="WP_203779360.1">
    <property type="nucleotide sequence ID" value="NZ_BOMV01000006.1"/>
</dbReference>
<evidence type="ECO:0000256" key="4">
    <source>
        <dbReference type="ARBA" id="ARBA00023163"/>
    </source>
</evidence>
<dbReference type="Proteomes" id="UP000636960">
    <property type="component" value="Unassembled WGS sequence"/>
</dbReference>